<feature type="domain" description="Cation efflux protein cytoplasmic" evidence="9">
    <location>
        <begin position="209"/>
        <end position="285"/>
    </location>
</feature>
<dbReference type="GO" id="GO:0006882">
    <property type="term" value="P:intracellular zinc ion homeostasis"/>
    <property type="evidence" value="ECO:0007669"/>
    <property type="project" value="TreeGrafter"/>
</dbReference>
<dbReference type="InterPro" id="IPR050291">
    <property type="entry name" value="CDF_Transporter"/>
</dbReference>
<dbReference type="PANTHER" id="PTHR43840:SF15">
    <property type="entry name" value="MITOCHONDRIAL METAL TRANSPORTER 1-RELATED"/>
    <property type="match status" value="1"/>
</dbReference>
<comment type="subcellular location">
    <subcellularLocation>
        <location evidence="1">Membrane</location>
        <topology evidence="1">Multi-pass membrane protein</topology>
    </subcellularLocation>
</comment>
<dbReference type="GO" id="GO:0015341">
    <property type="term" value="F:zinc efflux antiporter activity"/>
    <property type="evidence" value="ECO:0007669"/>
    <property type="project" value="TreeGrafter"/>
</dbReference>
<dbReference type="GO" id="GO:0015093">
    <property type="term" value="F:ferrous iron transmembrane transporter activity"/>
    <property type="evidence" value="ECO:0007669"/>
    <property type="project" value="TreeGrafter"/>
</dbReference>
<keyword evidence="6 7" id="KW-0472">Membrane</keyword>
<evidence type="ECO:0000256" key="3">
    <source>
        <dbReference type="ARBA" id="ARBA00022448"/>
    </source>
</evidence>
<dbReference type="RefSeq" id="WP_145239130.1">
    <property type="nucleotide sequence ID" value="NZ_CP036273.1"/>
</dbReference>
<dbReference type="KEGG" id="uli:ETAA1_28170"/>
<dbReference type="Pfam" id="PF01545">
    <property type="entry name" value="Cation_efflux"/>
    <property type="match status" value="1"/>
</dbReference>
<proteinExistence type="inferred from homology"/>
<dbReference type="OrthoDB" id="9806522at2"/>
<keyword evidence="11" id="KW-1185">Reference proteome</keyword>
<evidence type="ECO:0000256" key="4">
    <source>
        <dbReference type="ARBA" id="ARBA00022692"/>
    </source>
</evidence>
<dbReference type="Proteomes" id="UP000319576">
    <property type="component" value="Chromosome"/>
</dbReference>
<evidence type="ECO:0000256" key="2">
    <source>
        <dbReference type="ARBA" id="ARBA00008114"/>
    </source>
</evidence>
<accession>A0A517XTM9</accession>
<organism evidence="10 11">
    <name type="scientific">Urbifossiella limnaea</name>
    <dbReference type="NCBI Taxonomy" id="2528023"/>
    <lineage>
        <taxon>Bacteria</taxon>
        <taxon>Pseudomonadati</taxon>
        <taxon>Planctomycetota</taxon>
        <taxon>Planctomycetia</taxon>
        <taxon>Gemmatales</taxon>
        <taxon>Gemmataceae</taxon>
        <taxon>Urbifossiella</taxon>
    </lineage>
</organism>
<feature type="transmembrane region" description="Helical" evidence="7">
    <location>
        <begin position="82"/>
        <end position="99"/>
    </location>
</feature>
<name>A0A517XTM9_9BACT</name>
<dbReference type="InterPro" id="IPR027469">
    <property type="entry name" value="Cation_efflux_TMD_sf"/>
</dbReference>
<dbReference type="InterPro" id="IPR036837">
    <property type="entry name" value="Cation_efflux_CTD_sf"/>
</dbReference>
<evidence type="ECO:0000313" key="11">
    <source>
        <dbReference type="Proteomes" id="UP000319576"/>
    </source>
</evidence>
<evidence type="ECO:0000256" key="1">
    <source>
        <dbReference type="ARBA" id="ARBA00004141"/>
    </source>
</evidence>
<dbReference type="InterPro" id="IPR002524">
    <property type="entry name" value="Cation_efflux"/>
</dbReference>
<dbReference type="Pfam" id="PF16916">
    <property type="entry name" value="ZT_dimer"/>
    <property type="match status" value="1"/>
</dbReference>
<feature type="transmembrane region" description="Helical" evidence="7">
    <location>
        <begin position="45"/>
        <end position="61"/>
    </location>
</feature>
<keyword evidence="3" id="KW-0813">Transport</keyword>
<feature type="domain" description="Cation efflux protein transmembrane" evidence="8">
    <location>
        <begin position="10"/>
        <end position="204"/>
    </location>
</feature>
<dbReference type="Gene3D" id="3.30.70.1350">
    <property type="entry name" value="Cation efflux protein, cytoplasmic domain"/>
    <property type="match status" value="1"/>
</dbReference>
<comment type="similarity">
    <text evidence="2">Belongs to the cation diffusion facilitator (CDF) transporter (TC 2.A.4) family.</text>
</comment>
<dbReference type="InterPro" id="IPR058533">
    <property type="entry name" value="Cation_efflux_TM"/>
</dbReference>
<dbReference type="InterPro" id="IPR027470">
    <property type="entry name" value="Cation_efflux_CTD"/>
</dbReference>
<evidence type="ECO:0000313" key="10">
    <source>
        <dbReference type="EMBL" id="QDU20855.1"/>
    </source>
</evidence>
<feature type="transmembrane region" description="Helical" evidence="7">
    <location>
        <begin position="111"/>
        <end position="133"/>
    </location>
</feature>
<dbReference type="GO" id="GO:0015086">
    <property type="term" value="F:cadmium ion transmembrane transporter activity"/>
    <property type="evidence" value="ECO:0007669"/>
    <property type="project" value="TreeGrafter"/>
</dbReference>
<feature type="transmembrane region" description="Helical" evidence="7">
    <location>
        <begin position="154"/>
        <end position="172"/>
    </location>
</feature>
<dbReference type="AlphaFoldDB" id="A0A517XTM9"/>
<evidence type="ECO:0000256" key="7">
    <source>
        <dbReference type="SAM" id="Phobius"/>
    </source>
</evidence>
<evidence type="ECO:0000256" key="5">
    <source>
        <dbReference type="ARBA" id="ARBA00022989"/>
    </source>
</evidence>
<dbReference type="SUPFAM" id="SSF161111">
    <property type="entry name" value="Cation efflux protein transmembrane domain-like"/>
    <property type="match status" value="1"/>
</dbReference>
<dbReference type="EMBL" id="CP036273">
    <property type="protein sequence ID" value="QDU20855.1"/>
    <property type="molecule type" value="Genomic_DNA"/>
</dbReference>
<reference evidence="10 11" key="1">
    <citation type="submission" date="2019-02" db="EMBL/GenBank/DDBJ databases">
        <title>Deep-cultivation of Planctomycetes and their phenomic and genomic characterization uncovers novel biology.</title>
        <authorList>
            <person name="Wiegand S."/>
            <person name="Jogler M."/>
            <person name="Boedeker C."/>
            <person name="Pinto D."/>
            <person name="Vollmers J."/>
            <person name="Rivas-Marin E."/>
            <person name="Kohn T."/>
            <person name="Peeters S.H."/>
            <person name="Heuer A."/>
            <person name="Rast P."/>
            <person name="Oberbeckmann S."/>
            <person name="Bunk B."/>
            <person name="Jeske O."/>
            <person name="Meyerdierks A."/>
            <person name="Storesund J.E."/>
            <person name="Kallscheuer N."/>
            <person name="Luecker S."/>
            <person name="Lage O.M."/>
            <person name="Pohl T."/>
            <person name="Merkel B.J."/>
            <person name="Hornburger P."/>
            <person name="Mueller R.-W."/>
            <person name="Bruemmer F."/>
            <person name="Labrenz M."/>
            <person name="Spormann A.M."/>
            <person name="Op den Camp H."/>
            <person name="Overmann J."/>
            <person name="Amann R."/>
            <person name="Jetten M.S.M."/>
            <person name="Mascher T."/>
            <person name="Medema M.H."/>
            <person name="Devos D.P."/>
            <person name="Kaster A.-K."/>
            <person name="Ovreas L."/>
            <person name="Rohde M."/>
            <person name="Galperin M.Y."/>
            <person name="Jogler C."/>
        </authorList>
    </citation>
    <scope>NUCLEOTIDE SEQUENCE [LARGE SCALE GENOMIC DNA]</scope>
    <source>
        <strain evidence="10 11">ETA_A1</strain>
    </source>
</reference>
<protein>
    <submittedName>
        <fullName evidence="10">Ferrous-iron efflux pump FieF</fullName>
    </submittedName>
</protein>
<dbReference type="PANTHER" id="PTHR43840">
    <property type="entry name" value="MITOCHONDRIAL METAL TRANSPORTER 1-RELATED"/>
    <property type="match status" value="1"/>
</dbReference>
<dbReference type="GO" id="GO:0005886">
    <property type="term" value="C:plasma membrane"/>
    <property type="evidence" value="ECO:0007669"/>
    <property type="project" value="TreeGrafter"/>
</dbReference>
<gene>
    <name evidence="10" type="primary">fieF</name>
    <name evidence="10" type="ORF">ETAA1_28170</name>
</gene>
<keyword evidence="4 7" id="KW-0812">Transmembrane</keyword>
<dbReference type="NCBIfam" id="TIGR01297">
    <property type="entry name" value="CDF"/>
    <property type="match status" value="1"/>
</dbReference>
<dbReference type="Gene3D" id="1.20.1510.10">
    <property type="entry name" value="Cation efflux protein transmembrane domain"/>
    <property type="match status" value="1"/>
</dbReference>
<sequence length="313" mass="33189">MAPSHLRWPLKLSIAAAVVTIGMKGTAYAVTGSVGLFSDALESGVNLFAAVVAYLSLLYAARPADPGHAYGHEKIEYLSSGLEGALVLAAGLGTAGYAVRRLIYPEPLANLEIGTAIALAASAVNLAVARVLLHHGRKHRSVLLEADGHHLMSDVWTSVGVVAGIGLVLLTGRQWLDAVVAAAVGLNIMWTGGDLIRRSFDGLMDHALPTAEQDQLRAVITARLPPGATFHALRTRQAGARRFAEFHLLVAGDQSVRAAHHLGHEIEAALVEALPGLEVLFHVEPVEERESWEGEYLERLGEAPHPPGAADAR</sequence>
<dbReference type="SUPFAM" id="SSF160240">
    <property type="entry name" value="Cation efflux protein cytoplasmic domain-like"/>
    <property type="match status" value="1"/>
</dbReference>
<evidence type="ECO:0000256" key="6">
    <source>
        <dbReference type="ARBA" id="ARBA00023136"/>
    </source>
</evidence>
<evidence type="ECO:0000259" key="9">
    <source>
        <dbReference type="Pfam" id="PF16916"/>
    </source>
</evidence>
<evidence type="ECO:0000259" key="8">
    <source>
        <dbReference type="Pfam" id="PF01545"/>
    </source>
</evidence>
<keyword evidence="5 7" id="KW-1133">Transmembrane helix</keyword>